<evidence type="ECO:0000256" key="1">
    <source>
        <dbReference type="ARBA" id="ARBA00023266"/>
    </source>
</evidence>
<evidence type="ECO:0000259" key="2">
    <source>
        <dbReference type="PROSITE" id="PS50206"/>
    </source>
</evidence>
<dbReference type="SUPFAM" id="SSF52821">
    <property type="entry name" value="Rhodanese/Cell cycle control phosphatase"/>
    <property type="match status" value="1"/>
</dbReference>
<dbReference type="InterPro" id="IPR001763">
    <property type="entry name" value="Rhodanese-like_dom"/>
</dbReference>
<dbReference type="EMBL" id="PXZH01000007">
    <property type="protein sequence ID" value="RST88678.1"/>
    <property type="molecule type" value="Genomic_DNA"/>
</dbReference>
<dbReference type="NCBIfam" id="NF008750">
    <property type="entry name" value="PRK11784.1-2"/>
    <property type="match status" value="1"/>
</dbReference>
<sequence>MKPTVTYEEVLERGKTKKIGFVDVRSPKEYQNATIPGAVNIPILDNQTRETVGTLYVNGEISQAKEYGIGYASSKLPEMYRQYEGLLEEYDELALFCSRGGMRSRSIFALLKALGMPVSRIQGGYKGYRHYVLEHLEEQITQVQFVTLYGLSGTGKTAILKELSNLGESILDLEGCANHRGSLLGGVGLTPAHSQKMFESYLFEASKHWQKGQVVFTEGESKRIGRVVMPSFLAEKIQAGSYILIEASLAYRIEKIYQDYIETSSLEELIQALDQLKGMINPEKV</sequence>
<dbReference type="Pfam" id="PF00581">
    <property type="entry name" value="Rhodanese"/>
    <property type="match status" value="1"/>
</dbReference>
<dbReference type="Pfam" id="PF26341">
    <property type="entry name" value="AAA_SelU"/>
    <property type="match status" value="1"/>
</dbReference>
<feature type="domain" description="Rhodanese" evidence="2">
    <location>
        <begin position="15"/>
        <end position="137"/>
    </location>
</feature>
<dbReference type="InterPro" id="IPR017582">
    <property type="entry name" value="SelU"/>
</dbReference>
<dbReference type="PROSITE" id="PS50206">
    <property type="entry name" value="RHODANESE_3"/>
    <property type="match status" value="1"/>
</dbReference>
<dbReference type="InterPro" id="IPR036873">
    <property type="entry name" value="Rhodanese-like_dom_sf"/>
</dbReference>
<dbReference type="AlphaFoldDB" id="A0A429Z4Q5"/>
<name>A0A429Z4Q5_9ENTE</name>
<evidence type="ECO:0000313" key="3">
    <source>
        <dbReference type="EMBL" id="RST88678.1"/>
    </source>
</evidence>
<dbReference type="InterPro" id="IPR058840">
    <property type="entry name" value="AAA_SelU"/>
</dbReference>
<dbReference type="NCBIfam" id="TIGR03167">
    <property type="entry name" value="tRNA_sel_U_synt"/>
    <property type="match status" value="1"/>
</dbReference>
<dbReference type="OrthoDB" id="9808735at2"/>
<comment type="caution">
    <text evidence="3">The sequence shown here is derived from an EMBL/GenBank/DDBJ whole genome shotgun (WGS) entry which is preliminary data.</text>
</comment>
<reference evidence="3 4" key="1">
    <citation type="submission" date="2018-03" db="EMBL/GenBank/DDBJ databases">
        <authorList>
            <person name="Gulvik C.A."/>
        </authorList>
    </citation>
    <scope>NUCLEOTIDE SEQUENCE [LARGE SCALE GENOMIC DNA]</scope>
    <source>
        <strain evidence="3 4">JCM 31581</strain>
    </source>
</reference>
<proteinExistence type="predicted"/>
<dbReference type="PANTHER" id="PTHR30401">
    <property type="entry name" value="TRNA 2-SELENOURIDINE SYNTHASE"/>
    <property type="match status" value="1"/>
</dbReference>
<dbReference type="GO" id="GO:0002098">
    <property type="term" value="P:tRNA wobble uridine modification"/>
    <property type="evidence" value="ECO:0007669"/>
    <property type="project" value="InterPro"/>
</dbReference>
<evidence type="ECO:0000313" key="4">
    <source>
        <dbReference type="Proteomes" id="UP000277864"/>
    </source>
</evidence>
<accession>A0A429Z4Q5</accession>
<dbReference type="GO" id="GO:0043828">
    <property type="term" value="F:tRNA 2-selenouridine synthase activity"/>
    <property type="evidence" value="ECO:0007669"/>
    <property type="project" value="InterPro"/>
</dbReference>
<feature type="non-terminal residue" evidence="3">
    <location>
        <position position="285"/>
    </location>
</feature>
<dbReference type="SMART" id="SM00450">
    <property type="entry name" value="RHOD"/>
    <property type="match status" value="1"/>
</dbReference>
<dbReference type="Gene3D" id="3.40.250.10">
    <property type="entry name" value="Rhodanese-like domain"/>
    <property type="match status" value="1"/>
</dbReference>
<dbReference type="RefSeq" id="WP_125943983.1">
    <property type="nucleotide sequence ID" value="NZ_PXZH01000007.1"/>
</dbReference>
<dbReference type="Proteomes" id="UP000277864">
    <property type="component" value="Unassembled WGS sequence"/>
</dbReference>
<keyword evidence="4" id="KW-1185">Reference proteome</keyword>
<protein>
    <submittedName>
        <fullName evidence="3">tRNA 2-selenouridine(34) synthase MnmH</fullName>
    </submittedName>
</protein>
<dbReference type="PANTHER" id="PTHR30401:SF0">
    <property type="entry name" value="TRNA 2-SELENOURIDINE SYNTHASE"/>
    <property type="match status" value="1"/>
</dbReference>
<keyword evidence="1" id="KW-0711">Selenium</keyword>
<organism evidence="3 4">
    <name type="scientific">Vagococcus humatus</name>
    <dbReference type="NCBI Taxonomy" id="1889241"/>
    <lineage>
        <taxon>Bacteria</taxon>
        <taxon>Bacillati</taxon>
        <taxon>Bacillota</taxon>
        <taxon>Bacilli</taxon>
        <taxon>Lactobacillales</taxon>
        <taxon>Enterococcaceae</taxon>
        <taxon>Vagococcus</taxon>
    </lineage>
</organism>
<gene>
    <name evidence="3" type="ORF">C7P63_09835</name>
</gene>